<protein>
    <submittedName>
        <fullName evidence="1">Uncharacterized protein</fullName>
    </submittedName>
</protein>
<proteinExistence type="predicted"/>
<dbReference type="EMBL" id="JANPWB010000003">
    <property type="protein sequence ID" value="KAJ1201231.1"/>
    <property type="molecule type" value="Genomic_DNA"/>
</dbReference>
<dbReference type="AlphaFoldDB" id="A0AAV7VJX7"/>
<comment type="caution">
    <text evidence="1">The sequence shown here is derived from an EMBL/GenBank/DDBJ whole genome shotgun (WGS) entry which is preliminary data.</text>
</comment>
<evidence type="ECO:0000313" key="1">
    <source>
        <dbReference type="EMBL" id="KAJ1201231.1"/>
    </source>
</evidence>
<gene>
    <name evidence="1" type="ORF">NDU88_005045</name>
</gene>
<accession>A0AAV7VJX7</accession>
<reference evidence="1" key="1">
    <citation type="journal article" date="2022" name="bioRxiv">
        <title>Sequencing and chromosome-scale assembly of the giantPleurodeles waltlgenome.</title>
        <authorList>
            <person name="Brown T."/>
            <person name="Elewa A."/>
            <person name="Iarovenko S."/>
            <person name="Subramanian E."/>
            <person name="Araus A.J."/>
            <person name="Petzold A."/>
            <person name="Susuki M."/>
            <person name="Suzuki K.-i.T."/>
            <person name="Hayashi T."/>
            <person name="Toyoda A."/>
            <person name="Oliveira C."/>
            <person name="Osipova E."/>
            <person name="Leigh N.D."/>
            <person name="Simon A."/>
            <person name="Yun M.H."/>
        </authorList>
    </citation>
    <scope>NUCLEOTIDE SEQUENCE</scope>
    <source>
        <strain evidence="1">20211129_DDA</strain>
        <tissue evidence="1">Liver</tissue>
    </source>
</reference>
<keyword evidence="2" id="KW-1185">Reference proteome</keyword>
<organism evidence="1 2">
    <name type="scientific">Pleurodeles waltl</name>
    <name type="common">Iberian ribbed newt</name>
    <dbReference type="NCBI Taxonomy" id="8319"/>
    <lineage>
        <taxon>Eukaryota</taxon>
        <taxon>Metazoa</taxon>
        <taxon>Chordata</taxon>
        <taxon>Craniata</taxon>
        <taxon>Vertebrata</taxon>
        <taxon>Euteleostomi</taxon>
        <taxon>Amphibia</taxon>
        <taxon>Batrachia</taxon>
        <taxon>Caudata</taxon>
        <taxon>Salamandroidea</taxon>
        <taxon>Salamandridae</taxon>
        <taxon>Pleurodelinae</taxon>
        <taxon>Pleurodeles</taxon>
    </lineage>
</organism>
<sequence length="124" mass="14152">MRLSPTARSLGDTAVRGEEHCPMRVGRFVSYNASLLLRWGPSEAQPWASLWCLQPEALGDAIFREELQEEPINLLLRDHLATIYCDEDQDGQADPCQFLDNLEVPHFTEAQRQGLDEELQLEEL</sequence>
<name>A0AAV7VJX7_PLEWA</name>
<evidence type="ECO:0000313" key="2">
    <source>
        <dbReference type="Proteomes" id="UP001066276"/>
    </source>
</evidence>
<dbReference type="Proteomes" id="UP001066276">
    <property type="component" value="Chromosome 2_1"/>
</dbReference>